<evidence type="ECO:0000256" key="5">
    <source>
        <dbReference type="ARBA" id="ARBA00022737"/>
    </source>
</evidence>
<dbReference type="InterPro" id="IPR001609">
    <property type="entry name" value="Myosin_head_motor_dom-like"/>
</dbReference>
<dbReference type="CDD" id="cd13199">
    <property type="entry name" value="FERM_C2_MyoVII"/>
    <property type="match status" value="1"/>
</dbReference>
<name>A0A9R0D9W5_SPOFR</name>
<reference evidence="18" key="1">
    <citation type="submission" date="2025-08" db="UniProtKB">
        <authorList>
            <consortium name="RefSeq"/>
        </authorList>
    </citation>
    <scope>IDENTIFICATION</scope>
    <source>
        <tissue evidence="18">Whole larval tissue</tissue>
    </source>
</reference>
<dbReference type="PROSITE" id="PS51016">
    <property type="entry name" value="MYTH4"/>
    <property type="match status" value="2"/>
</dbReference>
<dbReference type="InterPro" id="IPR019749">
    <property type="entry name" value="Band_41_domain"/>
</dbReference>
<evidence type="ECO:0000256" key="2">
    <source>
        <dbReference type="ARBA" id="ARBA00008314"/>
    </source>
</evidence>
<dbReference type="Gene3D" id="2.30.29.30">
    <property type="entry name" value="Pleckstrin-homology domain (PH domain)/Phosphotyrosine-binding domain (PTB)"/>
    <property type="match status" value="2"/>
</dbReference>
<dbReference type="Pfam" id="PF00063">
    <property type="entry name" value="Myosin_head"/>
    <property type="match status" value="1"/>
</dbReference>
<dbReference type="CDD" id="cd01381">
    <property type="entry name" value="MYSc_Myo7"/>
    <property type="match status" value="1"/>
</dbReference>
<dbReference type="GO" id="GO:0016459">
    <property type="term" value="C:myosin complex"/>
    <property type="evidence" value="ECO:0007669"/>
    <property type="project" value="UniProtKB-KW"/>
</dbReference>
<keyword evidence="4" id="KW-0963">Cytoplasm</keyword>
<dbReference type="Pfam" id="PF21989">
    <property type="entry name" value="RA_2"/>
    <property type="match status" value="2"/>
</dbReference>
<evidence type="ECO:0000259" key="16">
    <source>
        <dbReference type="PROSITE" id="PS51456"/>
    </source>
</evidence>
<evidence type="ECO:0000256" key="3">
    <source>
        <dbReference type="ARBA" id="ARBA00022443"/>
    </source>
</evidence>
<dbReference type="GO" id="GO:0003774">
    <property type="term" value="F:cytoskeletal motor activity"/>
    <property type="evidence" value="ECO:0007669"/>
    <property type="project" value="UniProtKB-UniRule"/>
</dbReference>
<dbReference type="Pfam" id="PF21998">
    <property type="entry name" value="FERM_C1_MyoVII"/>
    <property type="match status" value="1"/>
</dbReference>
<dbReference type="Gene3D" id="1.20.80.10">
    <property type="match status" value="2"/>
</dbReference>
<keyword evidence="7 12" id="KW-0067">ATP-binding</keyword>
<dbReference type="PANTHER" id="PTHR22692:SF33">
    <property type="entry name" value="MYOSIN"/>
    <property type="match status" value="1"/>
</dbReference>
<dbReference type="GO" id="GO:0071944">
    <property type="term" value="C:cell periphery"/>
    <property type="evidence" value="ECO:0007669"/>
    <property type="project" value="UniProtKB-ARBA"/>
</dbReference>
<dbReference type="Gene3D" id="1.10.10.820">
    <property type="match status" value="1"/>
</dbReference>
<dbReference type="GO" id="GO:0009887">
    <property type="term" value="P:animal organ morphogenesis"/>
    <property type="evidence" value="ECO:0007669"/>
    <property type="project" value="UniProtKB-ARBA"/>
</dbReference>
<dbReference type="InterPro" id="IPR000857">
    <property type="entry name" value="MyTH4_dom"/>
</dbReference>
<dbReference type="RefSeq" id="XP_035445737.2">
    <property type="nucleotide sequence ID" value="XM_035589844.2"/>
</dbReference>
<comment type="similarity">
    <text evidence="2 12">Belongs to the TRAFAC class myosin-kinesin ATPase superfamily. Myosin family.</text>
</comment>
<dbReference type="InterPro" id="IPR002404">
    <property type="entry name" value="IRS_PTB"/>
</dbReference>
<dbReference type="Gene3D" id="1.25.40.530">
    <property type="entry name" value="MyTH4 domain"/>
    <property type="match status" value="3"/>
</dbReference>
<dbReference type="InterPro" id="IPR027417">
    <property type="entry name" value="P-loop_NTPase"/>
</dbReference>
<dbReference type="GO" id="GO:0030182">
    <property type="term" value="P:neuron differentiation"/>
    <property type="evidence" value="ECO:0007669"/>
    <property type="project" value="UniProtKB-ARBA"/>
</dbReference>
<dbReference type="PROSITE" id="PS50002">
    <property type="entry name" value="SH3"/>
    <property type="match status" value="1"/>
</dbReference>
<keyword evidence="17" id="KW-1185">Reference proteome</keyword>
<dbReference type="Gene3D" id="1.20.120.720">
    <property type="entry name" value="Myosin VI head, motor domain, U50 subdomain"/>
    <property type="match status" value="1"/>
</dbReference>
<evidence type="ECO:0000256" key="11">
    <source>
        <dbReference type="PROSITE-ProRule" id="PRU00192"/>
    </source>
</evidence>
<keyword evidence="5" id="KW-0677">Repeat</keyword>
<proteinExistence type="inferred from homology"/>
<dbReference type="PROSITE" id="PS50057">
    <property type="entry name" value="FERM_3"/>
    <property type="match status" value="2"/>
</dbReference>
<dbReference type="InterPro" id="IPR029071">
    <property type="entry name" value="Ubiquitin-like_domsf"/>
</dbReference>
<evidence type="ECO:0000313" key="18">
    <source>
        <dbReference type="RefSeq" id="XP_035445737.2"/>
    </source>
</evidence>
<dbReference type="GO" id="GO:0009888">
    <property type="term" value="P:tissue development"/>
    <property type="evidence" value="ECO:0007669"/>
    <property type="project" value="UniProtKB-ARBA"/>
</dbReference>
<dbReference type="Gene3D" id="3.40.850.10">
    <property type="entry name" value="Kinesin motor domain"/>
    <property type="match status" value="1"/>
</dbReference>
<dbReference type="FunFam" id="1.10.10.820:FF:000001">
    <property type="entry name" value="Myosin heavy chain"/>
    <property type="match status" value="1"/>
</dbReference>
<feature type="region of interest" description="Actin-binding" evidence="12">
    <location>
        <begin position="613"/>
        <end position="635"/>
    </location>
</feature>
<keyword evidence="8 12" id="KW-0518">Myosin</keyword>
<feature type="domain" description="FERM" evidence="14">
    <location>
        <begin position="1180"/>
        <end position="1491"/>
    </location>
</feature>
<feature type="domain" description="FERM" evidence="14">
    <location>
        <begin position="1786"/>
        <end position="2089"/>
    </location>
</feature>
<dbReference type="InterPro" id="IPR038185">
    <property type="entry name" value="MyTH4_dom_sf"/>
</dbReference>
<dbReference type="Gene3D" id="1.20.58.530">
    <property type="match status" value="1"/>
</dbReference>
<dbReference type="InterPro" id="IPR051567">
    <property type="entry name" value="Unconventional_Myosin_ATPase"/>
</dbReference>
<evidence type="ECO:0000256" key="4">
    <source>
        <dbReference type="ARBA" id="ARBA00022490"/>
    </source>
</evidence>
<dbReference type="PROSITE" id="PS50096">
    <property type="entry name" value="IQ"/>
    <property type="match status" value="2"/>
</dbReference>
<dbReference type="Pfam" id="PF02174">
    <property type="entry name" value="IRS"/>
    <property type="match status" value="1"/>
</dbReference>
<dbReference type="SUPFAM" id="SSF50729">
    <property type="entry name" value="PH domain-like"/>
    <property type="match status" value="1"/>
</dbReference>
<feature type="domain" description="Myosin motor" evidence="16">
    <location>
        <begin position="64"/>
        <end position="734"/>
    </location>
</feature>
<dbReference type="Pfam" id="PF24123">
    <property type="entry name" value="Myosin_VII_N"/>
    <property type="match status" value="1"/>
</dbReference>
<feature type="domain" description="MyTH4" evidence="15">
    <location>
        <begin position="948"/>
        <end position="1175"/>
    </location>
</feature>
<accession>A0A9R0D9W5</accession>
<dbReference type="GO" id="GO:0120025">
    <property type="term" value="C:plasma membrane bounded cell projection"/>
    <property type="evidence" value="ECO:0007669"/>
    <property type="project" value="UniProtKB-ARBA"/>
</dbReference>
<evidence type="ECO:0000313" key="17">
    <source>
        <dbReference type="Proteomes" id="UP000829999"/>
    </source>
</evidence>
<keyword evidence="3 11" id="KW-0728">SH3 domain</keyword>
<dbReference type="CDD" id="cd17093">
    <property type="entry name" value="FERM2_F1_Myosin-VII"/>
    <property type="match status" value="1"/>
</dbReference>
<dbReference type="GeneID" id="118273074"/>
<dbReference type="PRINTS" id="PR00193">
    <property type="entry name" value="MYOSINHEAVY"/>
</dbReference>
<dbReference type="InterPro" id="IPR000299">
    <property type="entry name" value="FERM_domain"/>
</dbReference>
<gene>
    <name evidence="18" type="primary">LOC118273074</name>
</gene>
<evidence type="ECO:0000256" key="7">
    <source>
        <dbReference type="ARBA" id="ARBA00022840"/>
    </source>
</evidence>
<evidence type="ECO:0000259" key="13">
    <source>
        <dbReference type="PROSITE" id="PS50002"/>
    </source>
</evidence>
<evidence type="ECO:0000256" key="12">
    <source>
        <dbReference type="PROSITE-ProRule" id="PRU00782"/>
    </source>
</evidence>
<dbReference type="InterPro" id="IPR001452">
    <property type="entry name" value="SH3_domain"/>
</dbReference>
<protein>
    <submittedName>
        <fullName evidence="18">Myosin-VIIa</fullName>
    </submittedName>
</protein>
<feature type="binding site" evidence="12">
    <location>
        <begin position="157"/>
        <end position="164"/>
    </location>
    <ligand>
        <name>ATP</name>
        <dbReference type="ChEBI" id="CHEBI:30616"/>
    </ligand>
</feature>
<dbReference type="CDD" id="cd14473">
    <property type="entry name" value="FERM_B-lobe"/>
    <property type="match status" value="2"/>
</dbReference>
<dbReference type="InterPro" id="IPR041793">
    <property type="entry name" value="MyoVII_FERM_C1"/>
</dbReference>
<dbReference type="SMART" id="SM00326">
    <property type="entry name" value="SH3"/>
    <property type="match status" value="1"/>
</dbReference>
<dbReference type="InterPro" id="IPR036961">
    <property type="entry name" value="Kinesin_motor_dom_sf"/>
</dbReference>
<dbReference type="SUPFAM" id="SSF52540">
    <property type="entry name" value="P-loop containing nucleoside triphosphate hydrolases"/>
    <property type="match status" value="1"/>
</dbReference>
<dbReference type="GO" id="GO:0005524">
    <property type="term" value="F:ATP binding"/>
    <property type="evidence" value="ECO:0007669"/>
    <property type="project" value="UniProtKB-UniRule"/>
</dbReference>
<evidence type="ECO:0000256" key="10">
    <source>
        <dbReference type="ARBA" id="ARBA00023203"/>
    </source>
</evidence>
<sequence>MADRVTLSDFVWLKPIGKTEFDVPIAVKVLKSAGDRIEVKDHDGNVFSTSIQNVLKPLHSTSVQGVEDMITLGELQEYTILHNLHMRYSKQLIYTYTGSMLIAINPYEILPIYTMDQIHYYQKRSLGEIPPHIFAIGDNSYRELLDTSLNQCIVISGESGAGKTESTKLLLQYLAAASGKHSWIEQQIQETNPILEAFGNAKTVRNDNSSRFGKYVNIYFSKEGIIEGGNIEQYLLEKSRIVFQNKGERNYHIFYSLVTGLSADEKKRLELGRPEDYNYLNSGKMLTCDGRNDGLEFNDIRSAFKVLNFPDHEVWGTFSLLAAILHLGNLKIKSTSSNNMEGSDIPDNTAANRIANLLGVTKAKLCEALTRKTFVAHGEKVVSPLNAASAVEGRDALVKAIYGHIFEYIVEMINKTLFKDQQLTSGSVGILDIFGFENFDYNSFEQLCINYANENLQQFFVKHIFKLEQEQYAKEGIQWTNINYVDNQENLDVIGLKAMNLLSLIDEESRFPKGTDVTLLSKLNSNHSNKSCYITAKSSREYKFGIRHFAGDVSYTVQGFLDKNRDMLTADVKEMMLDSNNEFLKNLFLTEYAPTQSGSRKPFSLSHQFKTSLDSLMKTLYACHPFFVRCIKPNEFKKPKILDKALCVRQLRYAGLMETAKIRQAGYPIRYAYKDFVHRYRLVAPGIPPAEKTDCVSAAKKICAHVFTDQDYRFGHTKVFLKDYHDARLEELRHKVLITAVIKVQANARRFIYRNRFLKLRAATILVQKTYRARGYRSKYLIMKRGYSRMQAAIRSRELRKAFINMRVFFRRIQAYCKGYLIRKMVREKGHQIKKMLVTLRKEREEQIDSGVSVETAGDNYQKKYGNMMRSIWFLKDEQSADVHQNNAAVEETILEDIFSFLKNSVQQDDHHSVIPLPKAEVDEELFDEYNFRKFAATYFLGNTTHQYSRKPLKHSLLDLPLPVDKIAAQALWITILRFMGDMAEPRYVDDKVDNVPVMSNLADTLGRAFQKSREFHEFMQGDLSTNDRNKLMSRTLKQRSKLDDEFMRSLMNDDVTSEMYGTWLNSRRSTNLEKLHFIIGHGIIRKELRDEIFCQLCKQLTNNPSKASHARGWILLSLCVGCFPPSERFVKYLRAFIRDGPPGYAPYCEGRLVRTFKNGPRTQPPSWLELQATKTKKPILLTVTLMDESMKTVQSDSASNAEEICQQIAESIGLTDSFGFSLYITLYDKVLSLGSEKEHILDAISQCEQFAKEQGTPEKSAPWRLFFRKEVFTPWHNPADDAVATSLIYHQVIKGVKYGEYRCNSEKDLAMIAAQQHYVEFGANIDPNVLRSVIANYIPNQFLQSNEAALTKWEHLVTKAFENSTSIKTRIDPLRCKEDIVLFAKLKWPMLFSRFFEAIKLKGDNINKDLVIIAVNWTGIYIVDQQEHILLEISYPEVTYVAYNADKDYDSIGRITIRTIQQEEFEFQSVDASEMSSLIIYMIDGLKRRSIYVVAQSDLQGYSDASSFLQFKKGDLIVLMQDFKGENLTNTTWGHGVCNGQEGLFPTEQVYILPTLEMPSNTILEIFKKGNINLEKKNLSKYNTIQRKKMHTLENYAKQHFRDNHDINTTYSRRPTLTTVKRSAGGDLWSHSREPLRKPLLQKLIGDEKRSKAAVSAFYAILKYMGDMPAPKARTVTEYTDEIFNSAVKDLELRDEIYCQIMKQLTNNKIQLSEERGWELMWLVTGNFACEPTLLKELVEFLKTRPHPIAKDCLKRVFKSQKKGARLYPPYVVEVEAIQHRSMQIYHKVYLPDDTDEAFEVESSTKAKELCEQITGRLNLKNSDGFSLFVKIADKVFSVPENYYFFDFIHELVEWMKATRPVRGGVLMQMNYQIFFMKKLWINTVPGRDKNADQIFYFPQELPKYLRGYHKTSKQDLAEFAALVYRSRYGNDQTKLPQITQSLQDYMPSDMIRIQNNSQWKAAIQKAYMEQGNMSENEAKEQFLKKIYLLPTFGTAFFEVKQTSDPAYPEMVVIGINKNGVCVIHPQSRDILVTHPFSQLSNWSSGNTFFHMTMGNFLRGTKILCETSLGYKMDDLISSYIAVLKKYIK</sequence>
<dbReference type="SMART" id="SM00295">
    <property type="entry name" value="B41"/>
    <property type="match status" value="2"/>
</dbReference>
<dbReference type="InterPro" id="IPR035963">
    <property type="entry name" value="FERM_2"/>
</dbReference>
<dbReference type="InterPro" id="IPR000048">
    <property type="entry name" value="IQ_motif_EF-hand-BS"/>
</dbReference>
<dbReference type="InterPro" id="IPR014352">
    <property type="entry name" value="FERM/acyl-CoA-bd_prot_sf"/>
</dbReference>
<dbReference type="InterPro" id="IPR057130">
    <property type="entry name" value="Myosin_VII_N"/>
</dbReference>
<dbReference type="InterPro" id="IPR036106">
    <property type="entry name" value="MYSc_Myo7"/>
</dbReference>
<dbReference type="GO" id="GO:0003779">
    <property type="term" value="F:actin binding"/>
    <property type="evidence" value="ECO:0007669"/>
    <property type="project" value="UniProtKB-KW"/>
</dbReference>
<evidence type="ECO:0000256" key="8">
    <source>
        <dbReference type="ARBA" id="ARBA00023123"/>
    </source>
</evidence>
<dbReference type="SMART" id="SM00139">
    <property type="entry name" value="MyTH4"/>
    <property type="match status" value="2"/>
</dbReference>
<dbReference type="Gene3D" id="1.20.5.4820">
    <property type="match status" value="1"/>
</dbReference>
<dbReference type="SMART" id="SM00015">
    <property type="entry name" value="IQ"/>
    <property type="match status" value="3"/>
</dbReference>
<keyword evidence="9 12" id="KW-0505">Motor protein</keyword>
<dbReference type="Gene3D" id="2.30.30.40">
    <property type="entry name" value="SH3 Domains"/>
    <property type="match status" value="1"/>
</dbReference>
<feature type="domain" description="MyTH4" evidence="15">
    <location>
        <begin position="1632"/>
        <end position="1780"/>
    </location>
</feature>
<dbReference type="Proteomes" id="UP000829999">
    <property type="component" value="Chromosome 1"/>
</dbReference>
<dbReference type="PANTHER" id="PTHR22692">
    <property type="entry name" value="MYOSIN VII, XV"/>
    <property type="match status" value="1"/>
</dbReference>
<dbReference type="SUPFAM" id="SSF54236">
    <property type="entry name" value="Ubiquitin-like"/>
    <property type="match status" value="2"/>
</dbReference>
<evidence type="ECO:0000256" key="9">
    <source>
        <dbReference type="ARBA" id="ARBA00023175"/>
    </source>
</evidence>
<dbReference type="OrthoDB" id="6108017at2759"/>
<keyword evidence="10 12" id="KW-0009">Actin-binding</keyword>
<dbReference type="Gene3D" id="3.10.20.90">
    <property type="entry name" value="Phosphatidylinositol 3-kinase Catalytic Subunit, Chain A, domain 1"/>
    <property type="match status" value="2"/>
</dbReference>
<dbReference type="SUPFAM" id="SSF47031">
    <property type="entry name" value="Second domain of FERM"/>
    <property type="match status" value="2"/>
</dbReference>
<feature type="domain" description="SH3" evidence="13">
    <location>
        <begin position="1489"/>
        <end position="1556"/>
    </location>
</feature>
<evidence type="ECO:0000256" key="6">
    <source>
        <dbReference type="ARBA" id="ARBA00022741"/>
    </source>
</evidence>
<keyword evidence="6 12" id="KW-0547">Nucleotide-binding</keyword>
<dbReference type="InterPro" id="IPR041794">
    <property type="entry name" value="MyoVII_FERM_C2"/>
</dbReference>
<dbReference type="GO" id="GO:0005737">
    <property type="term" value="C:cytoplasm"/>
    <property type="evidence" value="ECO:0007669"/>
    <property type="project" value="UniProtKB-SubCell"/>
</dbReference>
<dbReference type="CDD" id="cd17092">
    <property type="entry name" value="FERM1_F1_Myosin-VII"/>
    <property type="match status" value="1"/>
</dbReference>
<dbReference type="SUPFAM" id="SSF50044">
    <property type="entry name" value="SH3-domain"/>
    <property type="match status" value="1"/>
</dbReference>
<dbReference type="InterPro" id="IPR036028">
    <property type="entry name" value="SH3-like_dom_sf"/>
</dbReference>
<dbReference type="PROSITE" id="PS51456">
    <property type="entry name" value="MYOSIN_MOTOR"/>
    <property type="match status" value="1"/>
</dbReference>
<organism evidence="17 18">
    <name type="scientific">Spodoptera frugiperda</name>
    <name type="common">Fall armyworm</name>
    <dbReference type="NCBI Taxonomy" id="7108"/>
    <lineage>
        <taxon>Eukaryota</taxon>
        <taxon>Metazoa</taxon>
        <taxon>Ecdysozoa</taxon>
        <taxon>Arthropoda</taxon>
        <taxon>Hexapoda</taxon>
        <taxon>Insecta</taxon>
        <taxon>Pterygota</taxon>
        <taxon>Neoptera</taxon>
        <taxon>Endopterygota</taxon>
        <taxon>Lepidoptera</taxon>
        <taxon>Glossata</taxon>
        <taxon>Ditrysia</taxon>
        <taxon>Noctuoidea</taxon>
        <taxon>Noctuidae</taxon>
        <taxon>Amphipyrinae</taxon>
        <taxon>Spodoptera</taxon>
    </lineage>
</organism>
<dbReference type="InterPro" id="IPR019748">
    <property type="entry name" value="FERM_central"/>
</dbReference>
<dbReference type="InterPro" id="IPR011993">
    <property type="entry name" value="PH-like_dom_sf"/>
</dbReference>
<dbReference type="CDD" id="cd13198">
    <property type="entry name" value="FERM_C1_MyoVII"/>
    <property type="match status" value="1"/>
</dbReference>
<comment type="subcellular location">
    <subcellularLocation>
        <location evidence="1">Cytoplasm</location>
    </subcellularLocation>
</comment>
<dbReference type="SMART" id="SM00242">
    <property type="entry name" value="MYSc"/>
    <property type="match status" value="1"/>
</dbReference>
<evidence type="ECO:0000256" key="1">
    <source>
        <dbReference type="ARBA" id="ARBA00004496"/>
    </source>
</evidence>
<dbReference type="Pfam" id="PF00784">
    <property type="entry name" value="MyTH4"/>
    <property type="match status" value="2"/>
</dbReference>
<evidence type="ECO:0000259" key="14">
    <source>
        <dbReference type="PROSITE" id="PS50057"/>
    </source>
</evidence>
<evidence type="ECO:0000259" key="15">
    <source>
        <dbReference type="PROSITE" id="PS51016"/>
    </source>
</evidence>